<dbReference type="CDD" id="cd06581">
    <property type="entry name" value="TM_PBP1_LivM_like"/>
    <property type="match status" value="1"/>
</dbReference>
<evidence type="ECO:0000256" key="6">
    <source>
        <dbReference type="SAM" id="Phobius"/>
    </source>
</evidence>
<dbReference type="RefSeq" id="WP_034443050.1">
    <property type="nucleotide sequence ID" value="NZ_JMTK01000005.1"/>
</dbReference>
<feature type="transmembrane region" description="Helical" evidence="6">
    <location>
        <begin position="121"/>
        <end position="140"/>
    </location>
</feature>
<dbReference type="Pfam" id="PF02653">
    <property type="entry name" value="BPD_transp_2"/>
    <property type="match status" value="1"/>
</dbReference>
<dbReference type="GO" id="GO:0015658">
    <property type="term" value="F:branched-chain amino acid transmembrane transporter activity"/>
    <property type="evidence" value="ECO:0007669"/>
    <property type="project" value="InterPro"/>
</dbReference>
<dbReference type="PANTHER" id="PTHR30482:SF20">
    <property type="entry name" value="HIGH-AFFINITY BRANCHED-CHAIN AMINO ACID TRANSPORT SYSTEM PERMEASE PROTEIN LIVM"/>
    <property type="match status" value="1"/>
</dbReference>
<keyword evidence="2" id="KW-1003">Cell membrane</keyword>
<evidence type="ECO:0000313" key="8">
    <source>
        <dbReference type="Proteomes" id="UP000033731"/>
    </source>
</evidence>
<accession>A0A094ZZ29</accession>
<dbReference type="GO" id="GO:0005886">
    <property type="term" value="C:plasma membrane"/>
    <property type="evidence" value="ECO:0007669"/>
    <property type="project" value="UniProtKB-SubCell"/>
</dbReference>
<feature type="transmembrane region" description="Helical" evidence="6">
    <location>
        <begin position="90"/>
        <end position="112"/>
    </location>
</feature>
<dbReference type="Proteomes" id="UP000033731">
    <property type="component" value="Unassembled WGS sequence"/>
</dbReference>
<evidence type="ECO:0000313" key="7">
    <source>
        <dbReference type="EMBL" id="KJZ81303.1"/>
    </source>
</evidence>
<feature type="transmembrane region" description="Helical" evidence="6">
    <location>
        <begin position="220"/>
        <end position="248"/>
    </location>
</feature>
<comment type="subcellular location">
    <subcellularLocation>
        <location evidence="1">Cell membrane</location>
        <topology evidence="1">Multi-pass membrane protein</topology>
    </subcellularLocation>
</comment>
<organism evidence="7 8">
    <name type="scientific">Candidatus Liberibacter solanacearum</name>
    <dbReference type="NCBI Taxonomy" id="556287"/>
    <lineage>
        <taxon>Bacteria</taxon>
        <taxon>Pseudomonadati</taxon>
        <taxon>Pseudomonadota</taxon>
        <taxon>Alphaproteobacteria</taxon>
        <taxon>Hyphomicrobiales</taxon>
        <taxon>Rhizobiaceae</taxon>
        <taxon>Liberibacter</taxon>
    </lineage>
</organism>
<proteinExistence type="predicted"/>
<dbReference type="AlphaFoldDB" id="A0A094ZZ29"/>
<evidence type="ECO:0000256" key="1">
    <source>
        <dbReference type="ARBA" id="ARBA00004651"/>
    </source>
</evidence>
<reference evidence="7 8" key="1">
    <citation type="journal article" date="2015" name="Phytopathology">
        <title>Genomes of Candidatus Liberibacter solanacearum haplotype A from New Zealand and the USA suggest significant genome plasticity in the species.</title>
        <authorList>
            <person name="Thompson S.M."/>
            <person name="Johnson C.P."/>
            <person name="Lu A.Y."/>
            <person name="Frampton R.A."/>
            <person name="Sullivan K.L."/>
            <person name="Fiers M.W."/>
            <person name="Crowhurst R.N."/>
            <person name="Pitman A.R."/>
            <person name="Scott I."/>
            <person name="Gudmestad N.C."/>
            <person name="Smith G.R."/>
        </authorList>
    </citation>
    <scope>NUCLEOTIDE SEQUENCE [LARGE SCALE GENOMIC DNA]</scope>
    <source>
        <strain evidence="7 8">LsoNZ1</strain>
    </source>
</reference>
<feature type="transmembrane region" description="Helical" evidence="6">
    <location>
        <begin position="318"/>
        <end position="337"/>
    </location>
</feature>
<dbReference type="InterPro" id="IPR001851">
    <property type="entry name" value="ABC_transp_permease"/>
</dbReference>
<protein>
    <submittedName>
        <fullName evidence="7">Branched-chain amino acid transport system permease protein LivM</fullName>
    </submittedName>
</protein>
<name>A0A094ZZ29_9HYPH</name>
<comment type="caution">
    <text evidence="7">The sequence shown here is derived from an EMBL/GenBank/DDBJ whole genome shotgun (WGS) entry which is preliminary data.</text>
</comment>
<keyword evidence="4 6" id="KW-1133">Transmembrane helix</keyword>
<feature type="transmembrane region" description="Helical" evidence="6">
    <location>
        <begin position="284"/>
        <end position="306"/>
    </location>
</feature>
<keyword evidence="8" id="KW-1185">Reference proteome</keyword>
<sequence>MLAFLPRMKKYDKFLFCLATIYPLALFFLFNANKAQKYIDSIGIQALIYVMLAWGLSVIAGSAGLFSLNYVVAYAVGAYTYVILGNNYGFSPWLLLPMSAILSGACGLVLGLPSLKFRGDYLAIATFIISEIFHNILIRWKPLTNGKGGLYIADRLMYLGADLRGTLRFFRYPSSIVFYKIFMYYVVLFLCFLSAWIILRLRRTSMGNAWRTIKDNQRAFSSFNTTIIFSKLSAFSFGCMFAGVAGGLLAASRGYVSPDMFKMSENIALISIVILGGMTSLSHIAWVALIMISGMELLCGVNFYYFNSFLKFDCSFNMRHSVLMIVSLFFVILLRSYSLIKLRYPSPFLDLKK</sequence>
<evidence type="ECO:0000256" key="3">
    <source>
        <dbReference type="ARBA" id="ARBA00022692"/>
    </source>
</evidence>
<dbReference type="PANTHER" id="PTHR30482">
    <property type="entry name" value="HIGH-AFFINITY BRANCHED-CHAIN AMINO ACID TRANSPORT SYSTEM PERMEASE"/>
    <property type="match status" value="1"/>
</dbReference>
<dbReference type="PATRIC" id="fig|556287.8.peg.1188"/>
<dbReference type="EMBL" id="JMTK01000005">
    <property type="protein sequence ID" value="KJZ81303.1"/>
    <property type="molecule type" value="Genomic_DNA"/>
</dbReference>
<evidence type="ECO:0000256" key="5">
    <source>
        <dbReference type="ARBA" id="ARBA00023136"/>
    </source>
</evidence>
<evidence type="ECO:0000256" key="2">
    <source>
        <dbReference type="ARBA" id="ARBA00022475"/>
    </source>
</evidence>
<feature type="transmembrane region" description="Helical" evidence="6">
    <location>
        <begin position="67"/>
        <end position="84"/>
    </location>
</feature>
<feature type="transmembrane region" description="Helical" evidence="6">
    <location>
        <begin position="177"/>
        <end position="199"/>
    </location>
</feature>
<evidence type="ECO:0000256" key="4">
    <source>
        <dbReference type="ARBA" id="ARBA00022989"/>
    </source>
</evidence>
<feature type="transmembrane region" description="Helical" evidence="6">
    <location>
        <begin position="12"/>
        <end position="30"/>
    </location>
</feature>
<feature type="transmembrane region" description="Helical" evidence="6">
    <location>
        <begin position="42"/>
        <end position="60"/>
    </location>
</feature>
<keyword evidence="5 6" id="KW-0472">Membrane</keyword>
<gene>
    <name evidence="7" type="ORF">DJ66_1187</name>
</gene>
<dbReference type="InterPro" id="IPR043428">
    <property type="entry name" value="LivM-like"/>
</dbReference>
<keyword evidence="3 6" id="KW-0812">Transmembrane</keyword>